<organism evidence="2 3">
    <name type="scientific">Acropora cervicornis</name>
    <name type="common">Staghorn coral</name>
    <dbReference type="NCBI Taxonomy" id="6130"/>
    <lineage>
        <taxon>Eukaryota</taxon>
        <taxon>Metazoa</taxon>
        <taxon>Cnidaria</taxon>
        <taxon>Anthozoa</taxon>
        <taxon>Hexacorallia</taxon>
        <taxon>Scleractinia</taxon>
        <taxon>Astrocoeniina</taxon>
        <taxon>Acroporidae</taxon>
        <taxon>Acropora</taxon>
    </lineage>
</organism>
<sequence length="192" mass="22656">MQIILEAAAYEKNEEILFYAPECPYLFKGRPELSFEERFEVLVNNVNHSKVCTKHPLRVQENAVFVIQRSALKHRDDWLVTDLGSFDNKGQSGRVFKVEGEEVISTRRWPRRVEERFRLEDDEYLVLSTYWRPQSTRISLESQRLCRRNITRNLTLSWSSIISKETSTTSAQRNILDRNDHSSLQPQVREIP</sequence>
<evidence type="ECO:0000313" key="2">
    <source>
        <dbReference type="EMBL" id="KAK2554877.1"/>
    </source>
</evidence>
<proteinExistence type="predicted"/>
<dbReference type="Proteomes" id="UP001249851">
    <property type="component" value="Unassembled WGS sequence"/>
</dbReference>
<evidence type="ECO:0000313" key="3">
    <source>
        <dbReference type="Proteomes" id="UP001249851"/>
    </source>
</evidence>
<protein>
    <submittedName>
        <fullName evidence="2">Uncharacterized protein</fullName>
    </submittedName>
</protein>
<gene>
    <name evidence="2" type="ORF">P5673_023543</name>
</gene>
<reference evidence="2" key="1">
    <citation type="journal article" date="2023" name="G3 (Bethesda)">
        <title>Whole genome assembly and annotation of the endangered Caribbean coral Acropora cervicornis.</title>
        <authorList>
            <person name="Selwyn J.D."/>
            <person name="Vollmer S.V."/>
        </authorList>
    </citation>
    <scope>NUCLEOTIDE SEQUENCE</scope>
    <source>
        <strain evidence="2">K2</strain>
    </source>
</reference>
<dbReference type="EMBL" id="JARQWQ010000066">
    <property type="protein sequence ID" value="KAK2554877.1"/>
    <property type="molecule type" value="Genomic_DNA"/>
</dbReference>
<accession>A0AAD9Q502</accession>
<evidence type="ECO:0000256" key="1">
    <source>
        <dbReference type="SAM" id="MobiDB-lite"/>
    </source>
</evidence>
<comment type="caution">
    <text evidence="2">The sequence shown here is derived from an EMBL/GenBank/DDBJ whole genome shotgun (WGS) entry which is preliminary data.</text>
</comment>
<feature type="region of interest" description="Disordered" evidence="1">
    <location>
        <begin position="169"/>
        <end position="192"/>
    </location>
</feature>
<reference evidence="2" key="2">
    <citation type="journal article" date="2023" name="Science">
        <title>Genomic signatures of disease resistance in endangered staghorn corals.</title>
        <authorList>
            <person name="Vollmer S.V."/>
            <person name="Selwyn J.D."/>
            <person name="Despard B.A."/>
            <person name="Roesel C.L."/>
        </authorList>
    </citation>
    <scope>NUCLEOTIDE SEQUENCE</scope>
    <source>
        <strain evidence="2">K2</strain>
    </source>
</reference>
<dbReference type="AlphaFoldDB" id="A0AAD9Q502"/>
<name>A0AAD9Q502_ACRCE</name>
<keyword evidence="3" id="KW-1185">Reference proteome</keyword>